<dbReference type="AlphaFoldDB" id="A0A5U6VR93"/>
<dbReference type="InterPro" id="IPR010657">
    <property type="entry name" value="ImpA_N"/>
</dbReference>
<evidence type="ECO:0000313" key="2">
    <source>
        <dbReference type="EMBL" id="EBR0899000.1"/>
    </source>
</evidence>
<evidence type="ECO:0000259" key="1">
    <source>
        <dbReference type="Pfam" id="PF06812"/>
    </source>
</evidence>
<organism evidence="3">
    <name type="scientific">Salmonella enterica</name>
    <name type="common">Salmonella choleraesuis</name>
    <dbReference type="NCBI Taxonomy" id="28901"/>
    <lineage>
        <taxon>Bacteria</taxon>
        <taxon>Pseudomonadati</taxon>
        <taxon>Pseudomonadota</taxon>
        <taxon>Gammaproteobacteria</taxon>
        <taxon>Enterobacterales</taxon>
        <taxon>Enterobacteriaceae</taxon>
        <taxon>Salmonella</taxon>
    </lineage>
</organism>
<name>A0A5U6VR93_SALER</name>
<dbReference type="NCBIfam" id="TIGR03362">
    <property type="entry name" value="VI_chp_7"/>
    <property type="match status" value="1"/>
</dbReference>
<dbReference type="RefSeq" id="WP_267270476.1">
    <property type="nucleotide sequence ID" value="NZ_JAOPIJ010000011.1"/>
</dbReference>
<dbReference type="Pfam" id="PF16989">
    <property type="entry name" value="T6SS_VasJ"/>
    <property type="match status" value="1"/>
</dbReference>
<comment type="caution">
    <text evidence="3">The sequence shown here is derived from an EMBL/GenBank/DDBJ whole genome shotgun (WGS) entry which is preliminary data.</text>
</comment>
<protein>
    <submittedName>
        <fullName evidence="3">Type VI secretion system protein TssA</fullName>
    </submittedName>
</protein>
<feature type="domain" description="ImpA N-terminal" evidence="1">
    <location>
        <begin position="30"/>
        <end position="112"/>
    </location>
</feature>
<dbReference type="InterPro" id="IPR017739">
    <property type="entry name" value="T6SS-assoc_VCA0119"/>
</dbReference>
<dbReference type="EMBL" id="AAGRCR010000035">
    <property type="protein sequence ID" value="EBR0899000.1"/>
    <property type="molecule type" value="Genomic_DNA"/>
</dbReference>
<evidence type="ECO:0000313" key="3">
    <source>
        <dbReference type="EMBL" id="EBR1084466.1"/>
    </source>
</evidence>
<dbReference type="PANTHER" id="PTHR37024:SF3">
    <property type="entry name" value="TYPE VI SECRETION SYSTEM PROTEIN TSSA"/>
    <property type="match status" value="1"/>
</dbReference>
<dbReference type="Pfam" id="PF06812">
    <property type="entry name" value="ImpA_N"/>
    <property type="match status" value="1"/>
</dbReference>
<sequence>MDIHNPDVWLSHLLEALTEEKLASKLSDENLQWEYIDGEIVKLGSLNHAQLDVPELQRQGLQLLASESKDFRLVSHLLRTLQHAGNPLLALSVLTQYVTHYWTIAWPQSAANKKRFADQILKRFEPGMGGFAATSTPEQRDTLLGELAKLAQCWQACGMPELASSTDDLFAQYQRAFRDSSPVAAPPVLPTVGATLPEVVPVTAAPAPVVNIDSHDDKAWRDTQLKVAGILCERQPASPQGYRLRRHALWQNITSAPQAESDGRTPLAAVSADMVADYQARLTRADMTLWQQVEQSLLLAPYWLDGHHLSAQIAQQLGHDAVAQAIRDEARHFLARLPQLDALRFNDRSHFINEATRQWLADEPQKPVAVAIATDDMTQQVWLCWQEQGLEAALVLAERLPGDTPRAQFYRQYLTAQLQEAAGMTQLAQYHYRMLFKTGLHTMLSDWEPALLEQLETKLATETASE</sequence>
<gene>
    <name evidence="3" type="primary">tssA</name>
    <name evidence="2" type="ORF">BRP53_20335</name>
    <name evidence="3" type="ORF">BRP54_21980</name>
</gene>
<proteinExistence type="predicted"/>
<reference evidence="3" key="1">
    <citation type="submission" date="2018-07" db="EMBL/GenBank/DDBJ databases">
        <authorList>
            <consortium name="GenomeTrakr network: Whole genome sequencing for foodborne pathogen traceback"/>
        </authorList>
    </citation>
    <scope>NUCLEOTIDE SEQUENCE</scope>
    <source>
        <strain evidence="3">CFSAN056619</strain>
        <strain evidence="2">CFSAN056620</strain>
    </source>
</reference>
<dbReference type="EMBL" id="AAGREK010000055">
    <property type="protein sequence ID" value="EBR1084466.1"/>
    <property type="molecule type" value="Genomic_DNA"/>
</dbReference>
<accession>A0A5U6VR93</accession>
<dbReference type="PANTHER" id="PTHR37024">
    <property type="entry name" value="TYPE VI SECRETION SYSTEM DUF2094 AND IMPA-RELATED DOMAIN PROTEIN"/>
    <property type="match status" value="1"/>
</dbReference>